<sequence>IGALFPLHYQIAGAEGCGRIWEQYGIQRMEIALSTVAELNAILPFKLGISIR</sequence>
<protein>
    <submittedName>
        <fullName evidence="4 5">Acyl-CoA_dh_1 domain-containing protein</fullName>
    </submittedName>
</protein>
<organism evidence="5">
    <name type="scientific">Onchocerca ochengi</name>
    <name type="common">Filarial nematode worm</name>
    <dbReference type="NCBI Taxonomy" id="42157"/>
    <lineage>
        <taxon>Eukaryota</taxon>
        <taxon>Metazoa</taxon>
        <taxon>Ecdysozoa</taxon>
        <taxon>Nematoda</taxon>
        <taxon>Chromadorea</taxon>
        <taxon>Rhabditida</taxon>
        <taxon>Spirurina</taxon>
        <taxon>Spiruromorpha</taxon>
        <taxon>Filarioidea</taxon>
        <taxon>Onchocercidae</taxon>
        <taxon>Onchocerca</taxon>
    </lineage>
</organism>
<dbReference type="WBParaSite" id="nOo.2.0.1.t13858-RA">
    <property type="protein sequence ID" value="nOo.2.0.1.t13858-RA"/>
    <property type="gene ID" value="nOo.2.0.1.g13858"/>
</dbReference>
<accession>A0A182F095</accession>
<gene>
    <name evidence="1" type="ORF">NOO_LOCUS12492</name>
    <name evidence="2" type="ORF">NOO_LOCUS13858</name>
</gene>
<evidence type="ECO:0000313" key="3">
    <source>
        <dbReference type="Proteomes" id="UP000271087"/>
    </source>
</evidence>
<dbReference type="STRING" id="42157.A0A182F095"/>
<dbReference type="Gene3D" id="3.40.50.2300">
    <property type="match status" value="1"/>
</dbReference>
<evidence type="ECO:0000313" key="4">
    <source>
        <dbReference type="WBParaSite" id="nOo.2.0.1.t12492-RA"/>
    </source>
</evidence>
<dbReference type="Proteomes" id="UP000271087">
    <property type="component" value="Unassembled WGS sequence"/>
</dbReference>
<dbReference type="EMBL" id="UYRW01020032">
    <property type="protein sequence ID" value="VDN06459.1"/>
    <property type="molecule type" value="Genomic_DNA"/>
</dbReference>
<proteinExistence type="predicted"/>
<evidence type="ECO:0000313" key="1">
    <source>
        <dbReference type="EMBL" id="VDM99158.1"/>
    </source>
</evidence>
<dbReference type="OrthoDB" id="5824125at2759"/>
<reference evidence="1 3" key="2">
    <citation type="submission" date="2018-08" db="EMBL/GenBank/DDBJ databases">
        <authorList>
            <person name="Laetsch R D."/>
            <person name="Stevens L."/>
            <person name="Kumar S."/>
            <person name="Blaxter L. M."/>
        </authorList>
    </citation>
    <scope>NUCLEOTIDE SEQUENCE [LARGE SCALE GENOMIC DNA]</scope>
</reference>
<evidence type="ECO:0000313" key="2">
    <source>
        <dbReference type="EMBL" id="VDN06459.1"/>
    </source>
</evidence>
<dbReference type="EMBL" id="UYRW01010821">
    <property type="protein sequence ID" value="VDM99158.1"/>
    <property type="molecule type" value="Genomic_DNA"/>
</dbReference>
<dbReference type="WBParaSite" id="nOo.2.0.1.t12492-RA">
    <property type="protein sequence ID" value="nOo.2.0.1.t12492-RA"/>
    <property type="gene ID" value="nOo.2.0.1.g12492"/>
</dbReference>
<name>A0A182F095_ONCOC</name>
<dbReference type="AlphaFoldDB" id="A0A182F095"/>
<reference evidence="4 5" key="1">
    <citation type="submission" date="2016-06" db="UniProtKB">
        <authorList>
            <consortium name="WormBaseParasite"/>
        </authorList>
    </citation>
    <scope>IDENTIFICATION</scope>
</reference>
<keyword evidence="3" id="KW-1185">Reference proteome</keyword>
<evidence type="ECO:0000313" key="5">
    <source>
        <dbReference type="WBParaSite" id="nOo.2.0.1.t13858-RA"/>
    </source>
</evidence>